<reference evidence="2 3" key="2">
    <citation type="journal article" date="2022" name="Mol. Biol. Evol.">
        <title>Comparative Genomics Reveals Insights into the Divergent Evolution of Astigmatic Mites and Household Pest Adaptations.</title>
        <authorList>
            <person name="Xiong Q."/>
            <person name="Wan A.T."/>
            <person name="Liu X."/>
            <person name="Fung C.S."/>
            <person name="Xiao X."/>
            <person name="Malainual N."/>
            <person name="Hou J."/>
            <person name="Wang L."/>
            <person name="Wang M."/>
            <person name="Yang K.Y."/>
            <person name="Cui Y."/>
            <person name="Leung E.L."/>
            <person name="Nong W."/>
            <person name="Shin S.K."/>
            <person name="Au S.W."/>
            <person name="Jeong K.Y."/>
            <person name="Chew F.T."/>
            <person name="Hui J.H."/>
            <person name="Leung T.F."/>
            <person name="Tungtrongchitr A."/>
            <person name="Zhong N."/>
            <person name="Liu Z."/>
            <person name="Tsui S.K."/>
        </authorList>
    </citation>
    <scope>NUCLEOTIDE SEQUENCE [LARGE SCALE GENOMIC DNA]</scope>
    <source>
        <strain evidence="2">Derp</strain>
    </source>
</reference>
<comment type="caution">
    <text evidence="2">The sequence shown here is derived from an EMBL/GenBank/DDBJ whole genome shotgun (WGS) entry which is preliminary data.</text>
</comment>
<reference evidence="2 3" key="1">
    <citation type="journal article" date="2018" name="J. Allergy Clin. Immunol.">
        <title>High-quality assembly of Dermatophagoides pteronyssinus genome and transcriptome reveals a wide range of novel allergens.</title>
        <authorList>
            <person name="Liu X.Y."/>
            <person name="Yang K.Y."/>
            <person name="Wang M.Q."/>
            <person name="Kwok J.S."/>
            <person name="Zeng X."/>
            <person name="Yang Z."/>
            <person name="Xiao X.J."/>
            <person name="Lau C.P."/>
            <person name="Li Y."/>
            <person name="Huang Z.M."/>
            <person name="Ba J.G."/>
            <person name="Yim A.K."/>
            <person name="Ouyang C.Y."/>
            <person name="Ngai S.M."/>
            <person name="Chan T.F."/>
            <person name="Leung E.L."/>
            <person name="Liu L."/>
            <person name="Liu Z.G."/>
            <person name="Tsui S.K."/>
        </authorList>
    </citation>
    <scope>NUCLEOTIDE SEQUENCE [LARGE SCALE GENOMIC DNA]</scope>
    <source>
        <strain evidence="2">Derp</strain>
    </source>
</reference>
<dbReference type="EMBL" id="NJHN03000061">
    <property type="protein sequence ID" value="KAH9419035.1"/>
    <property type="molecule type" value="Genomic_DNA"/>
</dbReference>
<evidence type="ECO:0000313" key="2">
    <source>
        <dbReference type="EMBL" id="KAH9419035.1"/>
    </source>
</evidence>
<gene>
    <name evidence="2" type="ORF">DERP_011130</name>
</gene>
<accession>A0ABQ8J9H1</accession>
<feature type="transmembrane region" description="Helical" evidence="1">
    <location>
        <begin position="12"/>
        <end position="30"/>
    </location>
</feature>
<name>A0ABQ8J9H1_DERPT</name>
<sequence>MANEDEKKPDQFSPVMITITTTMMISSVYSNSNSLNDRTRGIRLPSSSKRSILRRCVNTKTTVIPIDSAARPSMDDFVKKITFSGCSLIRSKTRRNVSASVNCPRLVSK</sequence>
<organism evidence="2 3">
    <name type="scientific">Dermatophagoides pteronyssinus</name>
    <name type="common">European house dust mite</name>
    <dbReference type="NCBI Taxonomy" id="6956"/>
    <lineage>
        <taxon>Eukaryota</taxon>
        <taxon>Metazoa</taxon>
        <taxon>Ecdysozoa</taxon>
        <taxon>Arthropoda</taxon>
        <taxon>Chelicerata</taxon>
        <taxon>Arachnida</taxon>
        <taxon>Acari</taxon>
        <taxon>Acariformes</taxon>
        <taxon>Sarcoptiformes</taxon>
        <taxon>Astigmata</taxon>
        <taxon>Psoroptidia</taxon>
        <taxon>Analgoidea</taxon>
        <taxon>Pyroglyphidae</taxon>
        <taxon>Dermatophagoidinae</taxon>
        <taxon>Dermatophagoides</taxon>
    </lineage>
</organism>
<evidence type="ECO:0000256" key="1">
    <source>
        <dbReference type="SAM" id="Phobius"/>
    </source>
</evidence>
<evidence type="ECO:0000313" key="3">
    <source>
        <dbReference type="Proteomes" id="UP000887458"/>
    </source>
</evidence>
<keyword evidence="3" id="KW-1185">Reference proteome</keyword>
<protein>
    <submittedName>
        <fullName evidence="2">Uncharacterized protein</fullName>
    </submittedName>
</protein>
<keyword evidence="1" id="KW-1133">Transmembrane helix</keyword>
<keyword evidence="1" id="KW-0812">Transmembrane</keyword>
<dbReference type="Proteomes" id="UP000887458">
    <property type="component" value="Unassembled WGS sequence"/>
</dbReference>
<proteinExistence type="predicted"/>
<keyword evidence="1" id="KW-0472">Membrane</keyword>